<evidence type="ECO:0000313" key="2">
    <source>
        <dbReference type="EMBL" id="BEP28804.1"/>
    </source>
</evidence>
<dbReference type="InterPro" id="IPR011646">
    <property type="entry name" value="KAP_P-loop"/>
</dbReference>
<dbReference type="InterPro" id="IPR052754">
    <property type="entry name" value="NTPase_KAP_P-loop"/>
</dbReference>
<dbReference type="KEGG" id="hprf:HLPR_11350"/>
<dbReference type="Proteomes" id="UP001321786">
    <property type="component" value="Chromosome"/>
</dbReference>
<dbReference type="SUPFAM" id="SSF52540">
    <property type="entry name" value="P-loop containing nucleoside triphosphate hydrolases"/>
    <property type="match status" value="1"/>
</dbReference>
<keyword evidence="3" id="KW-1185">Reference proteome</keyword>
<feature type="domain" description="KAP NTPase" evidence="1">
    <location>
        <begin position="23"/>
        <end position="277"/>
    </location>
</feature>
<dbReference type="RefSeq" id="WP_338537109.1">
    <property type="nucleotide sequence ID" value="NZ_AP028654.1"/>
</dbReference>
<gene>
    <name evidence="2" type="ORF">HLPR_11350</name>
</gene>
<dbReference type="InterPro" id="IPR027417">
    <property type="entry name" value="P-loop_NTPase"/>
</dbReference>
<sequence>MAKTMEEYFNDAFQEDIFNRKMAAVNLMKIINENNSSLTIALNSEWGTGKTTFIKKWINALNEQKEEYISIYLNAWESDHFNNPILAIMYAMEDFLVKVNNIHSNDITTAVIEVAKGLVNLATKGVVNIDKIKASLDKKDIKELYNEMKTISEIKKDLEKQLLNIKGNKKVIFFVDELDRAKPNFVVDLIEVLKHFFEVEGYYFILATDRSQLNSIVKKRYGEDISSNGYLRKMIDLDYNLKKPSLDKYFDSKFSYIEREYVKLKNIIDNLKKLTIINNYSLRYVDKLEIYISIIAPRLNKNLSRENHTKYLLDVVFSILIFIRAKDTVDYNNLINSKDKVYEVLLKYKMIDFEIEFSENGSPLDFNETIIKIFSIICDKSSLKTNLEKKIIINNISQGYYNFFRDGKLKYIDELEFLNGFDV</sequence>
<reference evidence="2 3" key="1">
    <citation type="submission" date="2023-08" db="EMBL/GenBank/DDBJ databases">
        <title>Helicovermis profunda gen. nov., sp. nov., a novel mesophilic, fermentative bacterium within the Bacillota from a deep-sea hydrothermal vent chimney.</title>
        <authorList>
            <person name="Miyazaki U."/>
            <person name="Mizutani D."/>
            <person name="Hashimoto Y."/>
            <person name="Tame A."/>
            <person name="Sawayama S."/>
            <person name="Miyazaki J."/>
            <person name="Takai K."/>
            <person name="Nakagawa S."/>
        </authorList>
    </citation>
    <scope>NUCLEOTIDE SEQUENCE [LARGE SCALE GENOMIC DNA]</scope>
    <source>
        <strain evidence="2 3">S502</strain>
    </source>
</reference>
<dbReference type="PANTHER" id="PTHR22674">
    <property type="entry name" value="NTPASE, KAP FAMILY P-LOOP DOMAIN-CONTAINING 1"/>
    <property type="match status" value="1"/>
</dbReference>
<dbReference type="EMBL" id="AP028654">
    <property type="protein sequence ID" value="BEP28804.1"/>
    <property type="molecule type" value="Genomic_DNA"/>
</dbReference>
<dbReference type="PANTHER" id="PTHR22674:SF6">
    <property type="entry name" value="NTPASE KAP FAMILY P-LOOP DOMAIN-CONTAINING PROTEIN 1"/>
    <property type="match status" value="1"/>
</dbReference>
<dbReference type="AlphaFoldDB" id="A0AAU9EBU4"/>
<evidence type="ECO:0000259" key="1">
    <source>
        <dbReference type="Pfam" id="PF07693"/>
    </source>
</evidence>
<dbReference type="Gene3D" id="3.40.50.300">
    <property type="entry name" value="P-loop containing nucleotide triphosphate hydrolases"/>
    <property type="match status" value="1"/>
</dbReference>
<accession>A0AAU9EBU4</accession>
<evidence type="ECO:0000313" key="3">
    <source>
        <dbReference type="Proteomes" id="UP001321786"/>
    </source>
</evidence>
<dbReference type="Pfam" id="PF07693">
    <property type="entry name" value="KAP_NTPase"/>
    <property type="match status" value="1"/>
</dbReference>
<name>A0AAU9EBU4_9FIRM</name>
<protein>
    <recommendedName>
        <fullName evidence="1">KAP NTPase domain-containing protein</fullName>
    </recommendedName>
</protein>
<proteinExistence type="predicted"/>
<organism evidence="2 3">
    <name type="scientific">Helicovermis profundi</name>
    <dbReference type="NCBI Taxonomy" id="3065157"/>
    <lineage>
        <taxon>Bacteria</taxon>
        <taxon>Bacillati</taxon>
        <taxon>Bacillota</taxon>
        <taxon>Clostridia</taxon>
        <taxon>Helicovermis</taxon>
    </lineage>
</organism>